<keyword evidence="5" id="KW-1185">Reference proteome</keyword>
<feature type="transmembrane region" description="Helical" evidence="3">
    <location>
        <begin position="222"/>
        <end position="242"/>
    </location>
</feature>
<evidence type="ECO:0000313" key="4">
    <source>
        <dbReference type="EMBL" id="RNB79562.1"/>
    </source>
</evidence>
<feature type="transmembrane region" description="Helical" evidence="3">
    <location>
        <begin position="388"/>
        <end position="412"/>
    </location>
</feature>
<dbReference type="InterPro" id="IPR004995">
    <property type="entry name" value="Spore_Ger"/>
</dbReference>
<evidence type="ECO:0000256" key="3">
    <source>
        <dbReference type="SAM" id="Phobius"/>
    </source>
</evidence>
<keyword evidence="3" id="KW-1133">Transmembrane helix</keyword>
<keyword evidence="2 3" id="KW-0472">Membrane</keyword>
<dbReference type="OrthoDB" id="9772630at2"/>
<organism evidence="4 5">
    <name type="scientific">Brevibacillus fluminis</name>
    <dbReference type="NCBI Taxonomy" id="511487"/>
    <lineage>
        <taxon>Bacteria</taxon>
        <taxon>Bacillati</taxon>
        <taxon>Bacillota</taxon>
        <taxon>Bacilli</taxon>
        <taxon>Bacillales</taxon>
        <taxon>Paenibacillaceae</taxon>
        <taxon>Brevibacillus</taxon>
    </lineage>
</organism>
<evidence type="ECO:0000313" key="5">
    <source>
        <dbReference type="Proteomes" id="UP000271031"/>
    </source>
</evidence>
<dbReference type="AlphaFoldDB" id="A0A3M8CUS2"/>
<name>A0A3M8CUS2_9BACL</name>
<accession>A0A3M8CUS2</accession>
<comment type="similarity">
    <text evidence="1">Belongs to the GerABKA family.</text>
</comment>
<dbReference type="PIRSF" id="PIRSF005690">
    <property type="entry name" value="GerBA"/>
    <property type="match status" value="1"/>
</dbReference>
<proteinExistence type="inferred from homology"/>
<comment type="caution">
    <text evidence="4">The sequence shown here is derived from an EMBL/GenBank/DDBJ whole genome shotgun (WGS) entry which is preliminary data.</text>
</comment>
<feature type="transmembrane region" description="Helical" evidence="3">
    <location>
        <begin position="262"/>
        <end position="283"/>
    </location>
</feature>
<dbReference type="RefSeq" id="WP_122921413.1">
    <property type="nucleotide sequence ID" value="NZ_RHHQ01000028.1"/>
</dbReference>
<dbReference type="InterPro" id="IPR050768">
    <property type="entry name" value="UPF0353/GerABKA_families"/>
</dbReference>
<dbReference type="PANTHER" id="PTHR22550:SF5">
    <property type="entry name" value="LEUCINE ZIPPER PROTEIN 4"/>
    <property type="match status" value="1"/>
</dbReference>
<dbReference type="Pfam" id="PF03323">
    <property type="entry name" value="GerA"/>
    <property type="match status" value="1"/>
</dbReference>
<keyword evidence="3" id="KW-0812">Transmembrane</keyword>
<dbReference type="PANTHER" id="PTHR22550">
    <property type="entry name" value="SPORE GERMINATION PROTEIN"/>
    <property type="match status" value="1"/>
</dbReference>
<protein>
    <submittedName>
        <fullName evidence="4">Spore germination protein</fullName>
    </submittedName>
</protein>
<dbReference type="GO" id="GO:0016020">
    <property type="term" value="C:membrane"/>
    <property type="evidence" value="ECO:0007669"/>
    <property type="project" value="InterPro"/>
</dbReference>
<reference evidence="4 5" key="1">
    <citation type="submission" date="2018-10" db="EMBL/GenBank/DDBJ databases">
        <title>Phylogenomics of Brevibacillus.</title>
        <authorList>
            <person name="Dunlap C."/>
        </authorList>
    </citation>
    <scope>NUCLEOTIDE SEQUENCE [LARGE SCALE GENOMIC DNA]</scope>
    <source>
        <strain evidence="4 5">JCM 15716</strain>
    </source>
</reference>
<dbReference type="Proteomes" id="UP000271031">
    <property type="component" value="Unassembled WGS sequence"/>
</dbReference>
<evidence type="ECO:0000256" key="2">
    <source>
        <dbReference type="ARBA" id="ARBA00023136"/>
    </source>
</evidence>
<sequence length="469" mass="51379">MNGVEELQAAFRDTSDFVSHPIQIGDDCVTLLYLNSLVDQTFANEHIGQNIHPLPGEGGPILTPLPDLQEAITAILSGNIVVFFENSSAAYVSNGGGSENRTIQAAENESIIRGPRDSFVESLHVNLSLIRRRFPDIGLKVQTSILGRRSKTKVALVFVDDIVNPTILQEVQSRLATVDIDEVLDCGTIEQWIQDSWYSPFPQAQYTELPVRVVSAIGEGRVAIFVDGSPSVLIVPMTFSMLFQAPDDYFERWLIGSAIRTIRFLGAVIALILPSLYIALVSFHPGMIPTQLTLSIAATRAQVPFPSILEALMMETTLEMLREAGMRLPKVMGQTIGIVGGLVIGQSAVEAGIVSPVMVIVVGITAISSFLVPAYNGAIALRLLRFPLMILAGTLGLFGVILGILTVAAHLISLKSFGINYFSPFAPYRPSDWKDIIIRAPLTNQKERPEILHPLDRVRMNLRKRKKGW</sequence>
<feature type="transmembrane region" description="Helical" evidence="3">
    <location>
        <begin position="355"/>
        <end position="376"/>
    </location>
</feature>
<gene>
    <name evidence="4" type="ORF">EDM56_28985</name>
</gene>
<evidence type="ECO:0000256" key="1">
    <source>
        <dbReference type="ARBA" id="ARBA00005278"/>
    </source>
</evidence>
<dbReference type="GO" id="GO:0009847">
    <property type="term" value="P:spore germination"/>
    <property type="evidence" value="ECO:0007669"/>
    <property type="project" value="InterPro"/>
</dbReference>
<dbReference type="EMBL" id="RHHQ01000028">
    <property type="protein sequence ID" value="RNB79562.1"/>
    <property type="molecule type" value="Genomic_DNA"/>
</dbReference>